<dbReference type="Proteomes" id="UP000486351">
    <property type="component" value="Unassembled WGS sequence"/>
</dbReference>
<sequence>MDDTPPPKKKQKSYTVREKREAARLVANIGVEEAAREL</sequence>
<protein>
    <recommendedName>
        <fullName evidence="3">HTH psq-type domain-containing protein</fullName>
    </recommendedName>
</protein>
<name>A0A6G0RGG3_9STRA</name>
<gene>
    <name evidence="1" type="ORF">PF008_g15095</name>
</gene>
<reference evidence="1 2" key="1">
    <citation type="submission" date="2018-09" db="EMBL/GenBank/DDBJ databases">
        <title>Genomic investigation of the strawberry pathogen Phytophthora fragariae indicates pathogenicity is determined by transcriptional variation in three key races.</title>
        <authorList>
            <person name="Adams T.M."/>
            <person name="Armitage A.D."/>
            <person name="Sobczyk M.K."/>
            <person name="Bates H.J."/>
            <person name="Dunwell J.M."/>
            <person name="Nellist C.F."/>
            <person name="Harrison R.J."/>
        </authorList>
    </citation>
    <scope>NUCLEOTIDE SEQUENCE [LARGE SCALE GENOMIC DNA]</scope>
    <source>
        <strain evidence="1 2">NOV-77</strain>
    </source>
</reference>
<evidence type="ECO:0000313" key="2">
    <source>
        <dbReference type="Proteomes" id="UP000486351"/>
    </source>
</evidence>
<evidence type="ECO:0000313" key="1">
    <source>
        <dbReference type="EMBL" id="KAE9332125.1"/>
    </source>
</evidence>
<comment type="caution">
    <text evidence="1">The sequence shown here is derived from an EMBL/GenBank/DDBJ whole genome shotgun (WGS) entry which is preliminary data.</text>
</comment>
<dbReference type="EMBL" id="QXFY01000964">
    <property type="protein sequence ID" value="KAE9332125.1"/>
    <property type="molecule type" value="Genomic_DNA"/>
</dbReference>
<dbReference type="AlphaFoldDB" id="A0A6G0RGG3"/>
<accession>A0A6G0RGG3</accession>
<organism evidence="1 2">
    <name type="scientific">Phytophthora fragariae</name>
    <dbReference type="NCBI Taxonomy" id="53985"/>
    <lineage>
        <taxon>Eukaryota</taxon>
        <taxon>Sar</taxon>
        <taxon>Stramenopiles</taxon>
        <taxon>Oomycota</taxon>
        <taxon>Peronosporomycetes</taxon>
        <taxon>Peronosporales</taxon>
        <taxon>Peronosporaceae</taxon>
        <taxon>Phytophthora</taxon>
    </lineage>
</organism>
<evidence type="ECO:0008006" key="3">
    <source>
        <dbReference type="Google" id="ProtNLM"/>
    </source>
</evidence>
<proteinExistence type="predicted"/>